<accession>A0A8K0GJT3</accession>
<proteinExistence type="predicted"/>
<reference evidence="2" key="1">
    <citation type="submission" date="2019-08" db="EMBL/GenBank/DDBJ databases">
        <title>The genome of the North American firefly Photinus pyralis.</title>
        <authorList>
            <consortium name="Photinus pyralis genome working group"/>
            <person name="Fallon T.R."/>
            <person name="Sander Lower S.E."/>
            <person name="Weng J.-K."/>
        </authorList>
    </citation>
    <scope>NUCLEOTIDE SEQUENCE</scope>
    <source>
        <strain evidence="2">TRF0915ILg1</strain>
        <tissue evidence="2">Whole body</tissue>
    </source>
</reference>
<dbReference type="AlphaFoldDB" id="A0A8K0GJT3"/>
<feature type="compositionally biased region" description="Acidic residues" evidence="1">
    <location>
        <begin position="51"/>
        <end position="61"/>
    </location>
</feature>
<protein>
    <submittedName>
        <fullName evidence="2">Uncharacterized protein</fullName>
    </submittedName>
</protein>
<name>A0A8K0GJT3_IGNLU</name>
<organism evidence="2 3">
    <name type="scientific">Ignelater luminosus</name>
    <name type="common">Cucubano</name>
    <name type="synonym">Pyrophorus luminosus</name>
    <dbReference type="NCBI Taxonomy" id="2038154"/>
    <lineage>
        <taxon>Eukaryota</taxon>
        <taxon>Metazoa</taxon>
        <taxon>Ecdysozoa</taxon>
        <taxon>Arthropoda</taxon>
        <taxon>Hexapoda</taxon>
        <taxon>Insecta</taxon>
        <taxon>Pterygota</taxon>
        <taxon>Neoptera</taxon>
        <taxon>Endopterygota</taxon>
        <taxon>Coleoptera</taxon>
        <taxon>Polyphaga</taxon>
        <taxon>Elateriformia</taxon>
        <taxon>Elateroidea</taxon>
        <taxon>Elateridae</taxon>
        <taxon>Agrypninae</taxon>
        <taxon>Pyrophorini</taxon>
        <taxon>Ignelater</taxon>
    </lineage>
</organism>
<feature type="region of interest" description="Disordered" evidence="1">
    <location>
        <begin position="38"/>
        <end position="61"/>
    </location>
</feature>
<feature type="non-terminal residue" evidence="2">
    <location>
        <position position="1"/>
    </location>
</feature>
<evidence type="ECO:0000256" key="1">
    <source>
        <dbReference type="SAM" id="MobiDB-lite"/>
    </source>
</evidence>
<keyword evidence="3" id="KW-1185">Reference proteome</keyword>
<comment type="caution">
    <text evidence="2">The sequence shown here is derived from an EMBL/GenBank/DDBJ whole genome shotgun (WGS) entry which is preliminary data.</text>
</comment>
<evidence type="ECO:0000313" key="2">
    <source>
        <dbReference type="EMBL" id="KAF2901996.1"/>
    </source>
</evidence>
<gene>
    <name evidence="2" type="ORF">ILUMI_04191</name>
</gene>
<dbReference type="EMBL" id="VTPC01001427">
    <property type="protein sequence ID" value="KAF2901996.1"/>
    <property type="molecule type" value="Genomic_DNA"/>
</dbReference>
<dbReference type="Proteomes" id="UP000801492">
    <property type="component" value="Unassembled WGS sequence"/>
</dbReference>
<sequence>LIFDTGTRQFALQKLKYDNVMTLASKYVSEDCMPYYRSLKNNSQNDKGETDMTDDNSGSED</sequence>
<evidence type="ECO:0000313" key="3">
    <source>
        <dbReference type="Proteomes" id="UP000801492"/>
    </source>
</evidence>